<feature type="transmembrane region" description="Helical" evidence="2">
    <location>
        <begin position="89"/>
        <end position="107"/>
    </location>
</feature>
<reference evidence="3" key="1">
    <citation type="submission" date="2020-11" db="EMBL/GenBank/DDBJ databases">
        <title>Carbohydrate-dependent, anaerobic sulfur respiration: A novel catabolism in halophilic archaea.</title>
        <authorList>
            <person name="Sorokin D.Y."/>
            <person name="Messina E."/>
            <person name="Smedile F."/>
            <person name="La Cono V."/>
            <person name="Hallsworth J.E."/>
            <person name="Yakimov M.M."/>
        </authorList>
    </citation>
    <scope>NUCLEOTIDE SEQUENCE</scope>
    <source>
        <strain evidence="3">HSR12-1</strain>
    </source>
</reference>
<feature type="region of interest" description="Disordered" evidence="1">
    <location>
        <begin position="1"/>
        <end position="84"/>
    </location>
</feature>
<gene>
    <name evidence="3" type="ORF">HSR121_0833</name>
</gene>
<feature type="compositionally biased region" description="Acidic residues" evidence="1">
    <location>
        <begin position="25"/>
        <end position="78"/>
    </location>
</feature>
<evidence type="ECO:0000313" key="3">
    <source>
        <dbReference type="EMBL" id="QSG05185.1"/>
    </source>
</evidence>
<dbReference type="Proteomes" id="UP000663525">
    <property type="component" value="Chromosome"/>
</dbReference>
<dbReference type="GeneID" id="68854467"/>
<evidence type="ECO:0000313" key="4">
    <source>
        <dbReference type="Proteomes" id="UP000663525"/>
    </source>
</evidence>
<name>A0A897N373_9EURY</name>
<feature type="region of interest" description="Disordered" evidence="1">
    <location>
        <begin position="113"/>
        <end position="155"/>
    </location>
</feature>
<proteinExistence type="predicted"/>
<protein>
    <submittedName>
        <fullName evidence="3">Uncharacterized protein</fullName>
    </submittedName>
</protein>
<dbReference type="AlphaFoldDB" id="A0A897N373"/>
<evidence type="ECO:0000256" key="1">
    <source>
        <dbReference type="SAM" id="MobiDB-lite"/>
    </source>
</evidence>
<dbReference type="RefSeq" id="WP_229114895.1">
    <property type="nucleotide sequence ID" value="NZ_CP064787.1"/>
</dbReference>
<evidence type="ECO:0000256" key="2">
    <source>
        <dbReference type="SAM" id="Phobius"/>
    </source>
</evidence>
<feature type="compositionally biased region" description="Acidic residues" evidence="1">
    <location>
        <begin position="114"/>
        <end position="149"/>
    </location>
</feature>
<dbReference type="EMBL" id="CP064787">
    <property type="protein sequence ID" value="QSG05185.1"/>
    <property type="molecule type" value="Genomic_DNA"/>
</dbReference>
<keyword evidence="2" id="KW-0812">Transmembrane</keyword>
<keyword evidence="2" id="KW-1133">Transmembrane helix</keyword>
<sequence>MDRGDLADRLPNLPLDRVPGLGGESDPEPPDTFDEPIETADTFDEPTEASDDERIEPADEELIDDSSDGTDAEPEEEATPSRREQVRKALLGVSIGGAALAVLAAIVRRLLGGDESDDDGAAVEGAEQDIDAEPADEQGIDVGPADEQDGPAPDAEAVAATIGLAFQVLVRRLVGEDESQA</sequence>
<accession>A0A897N373</accession>
<keyword evidence="2" id="KW-0472">Membrane</keyword>
<organism evidence="3 4">
    <name type="scientific">Halapricum desulfuricans</name>
    <dbReference type="NCBI Taxonomy" id="2841257"/>
    <lineage>
        <taxon>Archaea</taxon>
        <taxon>Methanobacteriati</taxon>
        <taxon>Methanobacteriota</taxon>
        <taxon>Stenosarchaea group</taxon>
        <taxon>Halobacteria</taxon>
        <taxon>Halobacteriales</taxon>
        <taxon>Haloarculaceae</taxon>
        <taxon>Halapricum</taxon>
    </lineage>
</organism>